<sequence length="314" mass="34770">MKTDTQDTRPPVVVVCGPTAAGKTALGVRLADHLPVEIISADSRQVYRRMDVGTAKPSAAERSAVCHHLIDVVDPDESFTAADFVCQGRRALNDILQRGRLPLVVGGTGLYIQALLHGLVDVPGGNSALRESYLQLEEQGGKGTLHARLQNIDPVLAQRLDPHDLVRIVRGLEVHALCGRRLSEVQAEQDGQVSPFRVLTLAVTLPREDLYARIDQRVIQMLDAGLEQEVALLLASGLPEDSRAMQTIGYREMVQYLKGVLPLDEALRLMQRDTRRYAKRQLTWFRKVKSIICLDSSAEFAKVLKLIDSFFYAA</sequence>
<dbReference type="GO" id="GO:0006400">
    <property type="term" value="P:tRNA modification"/>
    <property type="evidence" value="ECO:0007669"/>
    <property type="project" value="TreeGrafter"/>
</dbReference>
<evidence type="ECO:0000256" key="7">
    <source>
        <dbReference type="ARBA" id="ARBA00022840"/>
    </source>
</evidence>
<evidence type="ECO:0000256" key="8">
    <source>
        <dbReference type="ARBA" id="ARBA00022842"/>
    </source>
</evidence>
<evidence type="ECO:0000256" key="13">
    <source>
        <dbReference type="RuleBase" id="RU003785"/>
    </source>
</evidence>
<dbReference type="HAMAP" id="MF_00185">
    <property type="entry name" value="IPP_trans"/>
    <property type="match status" value="1"/>
</dbReference>
<comment type="caution">
    <text evidence="10">Lacks conserved residue(s) required for the propagation of feature annotation.</text>
</comment>
<dbReference type="STRING" id="29542.A6070_05250"/>
<dbReference type="PANTHER" id="PTHR11088:SF60">
    <property type="entry name" value="TRNA DIMETHYLALLYLTRANSFERASE"/>
    <property type="match status" value="1"/>
</dbReference>
<reference evidence="14 15" key="1">
    <citation type="journal article" date="2017" name="Genome Announc.">
        <title>Complete Genome Sequences of Two Acetylene-Fermenting Pelobacter acetylenicus Strains.</title>
        <authorList>
            <person name="Sutton J.M."/>
            <person name="Baesman S.M."/>
            <person name="Fierst J.L."/>
            <person name="Poret-Peterson A.T."/>
            <person name="Oremland R.S."/>
            <person name="Dunlap D.S."/>
            <person name="Akob D.M."/>
        </authorList>
    </citation>
    <scope>NUCLEOTIDE SEQUENCE [LARGE SCALE GENOMIC DNA]</scope>
    <source>
        <strain evidence="14 15">DSM 3247</strain>
    </source>
</reference>
<dbReference type="Pfam" id="PF01715">
    <property type="entry name" value="IPPT"/>
    <property type="match status" value="1"/>
</dbReference>
<dbReference type="InterPro" id="IPR018022">
    <property type="entry name" value="IPT"/>
</dbReference>
<dbReference type="Gene3D" id="3.40.50.300">
    <property type="entry name" value="P-loop containing nucleotide triphosphate hydrolases"/>
    <property type="match status" value="1"/>
</dbReference>
<comment type="similarity">
    <text evidence="3 10 13">Belongs to the IPP transferase family.</text>
</comment>
<dbReference type="Proteomes" id="UP000182264">
    <property type="component" value="Chromosome"/>
</dbReference>
<organism evidence="14 15">
    <name type="scientific">Syntrophotalea acetylenica</name>
    <name type="common">Pelobacter acetylenicus</name>
    <dbReference type="NCBI Taxonomy" id="29542"/>
    <lineage>
        <taxon>Bacteria</taxon>
        <taxon>Pseudomonadati</taxon>
        <taxon>Thermodesulfobacteriota</taxon>
        <taxon>Desulfuromonadia</taxon>
        <taxon>Desulfuromonadales</taxon>
        <taxon>Syntrophotaleaceae</taxon>
        <taxon>Syntrophotalea</taxon>
    </lineage>
</organism>
<dbReference type="KEGG" id="pace:A6070_05250"/>
<gene>
    <name evidence="10" type="primary">miaA</name>
    <name evidence="14" type="ORF">A7E75_11240</name>
</gene>
<protein>
    <recommendedName>
        <fullName evidence="10">tRNA dimethylallyltransferase</fullName>
        <ecNumber evidence="10">2.5.1.75</ecNumber>
    </recommendedName>
    <alternativeName>
        <fullName evidence="10">Dimethylallyl diphosphate:tRNA dimethylallyltransferase</fullName>
        <shortName evidence="10">DMAPP:tRNA dimethylallyltransferase</shortName>
        <shortName evidence="10">DMATase</shortName>
    </alternativeName>
    <alternativeName>
        <fullName evidence="10">Isopentenyl-diphosphate:tRNA isopentenyltransferase</fullName>
        <shortName evidence="10">IPP transferase</shortName>
        <shortName evidence="10">IPPT</shortName>
        <shortName evidence="10">IPTase</shortName>
    </alternativeName>
</protein>
<feature type="site" description="Interaction with substrate tRNA" evidence="10">
    <location>
        <position position="108"/>
    </location>
</feature>
<accession>A0A1L3GI10</accession>
<feature type="site" description="Interaction with substrate tRNA" evidence="10">
    <location>
        <position position="130"/>
    </location>
</feature>
<evidence type="ECO:0000256" key="6">
    <source>
        <dbReference type="ARBA" id="ARBA00022741"/>
    </source>
</evidence>
<proteinExistence type="inferred from homology"/>
<dbReference type="RefSeq" id="WP_072287370.1">
    <property type="nucleotide sequence ID" value="NZ_CP015455.1"/>
</dbReference>
<evidence type="ECO:0000313" key="15">
    <source>
        <dbReference type="Proteomes" id="UP000182264"/>
    </source>
</evidence>
<feature type="binding site" evidence="10">
    <location>
        <begin position="19"/>
        <end position="24"/>
    </location>
    <ligand>
        <name>substrate</name>
    </ligand>
</feature>
<dbReference type="PANTHER" id="PTHR11088">
    <property type="entry name" value="TRNA DIMETHYLALLYLTRANSFERASE"/>
    <property type="match status" value="1"/>
</dbReference>
<evidence type="ECO:0000256" key="10">
    <source>
        <dbReference type="HAMAP-Rule" id="MF_00185"/>
    </source>
</evidence>
<keyword evidence="8 10" id="KW-0460">Magnesium</keyword>
<evidence type="ECO:0000256" key="1">
    <source>
        <dbReference type="ARBA" id="ARBA00001946"/>
    </source>
</evidence>
<evidence type="ECO:0000313" key="14">
    <source>
        <dbReference type="EMBL" id="APG25529.1"/>
    </source>
</evidence>
<dbReference type="InterPro" id="IPR027417">
    <property type="entry name" value="P-loop_NTPase"/>
</dbReference>
<keyword evidence="4 10" id="KW-0808">Transferase</keyword>
<comment type="subunit">
    <text evidence="10">Monomer.</text>
</comment>
<name>A0A1L3GI10_SYNAC</name>
<evidence type="ECO:0000256" key="11">
    <source>
        <dbReference type="RuleBase" id="RU003783"/>
    </source>
</evidence>
<evidence type="ECO:0000256" key="3">
    <source>
        <dbReference type="ARBA" id="ARBA00005842"/>
    </source>
</evidence>
<dbReference type="Gene3D" id="1.10.20.140">
    <property type="match status" value="1"/>
</dbReference>
<evidence type="ECO:0000256" key="4">
    <source>
        <dbReference type="ARBA" id="ARBA00022679"/>
    </source>
</evidence>
<comment type="cofactor">
    <cofactor evidence="1 10">
        <name>Mg(2+)</name>
        <dbReference type="ChEBI" id="CHEBI:18420"/>
    </cofactor>
</comment>
<feature type="binding site" evidence="10">
    <location>
        <begin position="17"/>
        <end position="24"/>
    </location>
    <ligand>
        <name>ATP</name>
        <dbReference type="ChEBI" id="CHEBI:30616"/>
    </ligand>
</feature>
<dbReference type="SUPFAM" id="SSF52540">
    <property type="entry name" value="P-loop containing nucleoside triphosphate hydrolases"/>
    <property type="match status" value="2"/>
</dbReference>
<evidence type="ECO:0000256" key="2">
    <source>
        <dbReference type="ARBA" id="ARBA00003213"/>
    </source>
</evidence>
<comment type="catalytic activity">
    <reaction evidence="9 10 11">
        <text>adenosine(37) in tRNA + dimethylallyl diphosphate = N(6)-dimethylallyladenosine(37) in tRNA + diphosphate</text>
        <dbReference type="Rhea" id="RHEA:26482"/>
        <dbReference type="Rhea" id="RHEA-COMP:10162"/>
        <dbReference type="Rhea" id="RHEA-COMP:10375"/>
        <dbReference type="ChEBI" id="CHEBI:33019"/>
        <dbReference type="ChEBI" id="CHEBI:57623"/>
        <dbReference type="ChEBI" id="CHEBI:74411"/>
        <dbReference type="ChEBI" id="CHEBI:74415"/>
        <dbReference type="EC" id="2.5.1.75"/>
    </reaction>
</comment>
<dbReference type="GO" id="GO:0052381">
    <property type="term" value="F:tRNA dimethylallyltransferase activity"/>
    <property type="evidence" value="ECO:0007669"/>
    <property type="project" value="UniProtKB-UniRule"/>
</dbReference>
<keyword evidence="6 10" id="KW-0547">Nucleotide-binding</keyword>
<comment type="function">
    <text evidence="2 10 12">Catalyzes the transfer of a dimethylallyl group onto the adenine at position 37 in tRNAs that read codons beginning with uridine, leading to the formation of N6-(dimethylallyl)adenosine (i(6)A).</text>
</comment>
<dbReference type="GO" id="GO:0005524">
    <property type="term" value="F:ATP binding"/>
    <property type="evidence" value="ECO:0007669"/>
    <property type="project" value="UniProtKB-UniRule"/>
</dbReference>
<evidence type="ECO:0000256" key="12">
    <source>
        <dbReference type="RuleBase" id="RU003784"/>
    </source>
</evidence>
<dbReference type="EC" id="2.5.1.75" evidence="10"/>
<dbReference type="EMBL" id="CP015518">
    <property type="protein sequence ID" value="APG25529.1"/>
    <property type="molecule type" value="Genomic_DNA"/>
</dbReference>
<dbReference type="NCBIfam" id="TIGR00174">
    <property type="entry name" value="miaA"/>
    <property type="match status" value="1"/>
</dbReference>
<dbReference type="OrthoDB" id="9776390at2"/>
<feature type="region of interest" description="Interaction with substrate tRNA" evidence="10">
    <location>
        <begin position="42"/>
        <end position="45"/>
    </location>
</feature>
<keyword evidence="7 10" id="KW-0067">ATP-binding</keyword>
<evidence type="ECO:0000256" key="9">
    <source>
        <dbReference type="ARBA" id="ARBA00049563"/>
    </source>
</evidence>
<evidence type="ECO:0000256" key="5">
    <source>
        <dbReference type="ARBA" id="ARBA00022694"/>
    </source>
</evidence>
<dbReference type="AlphaFoldDB" id="A0A1L3GI10"/>
<keyword evidence="5 10" id="KW-0819">tRNA processing</keyword>
<keyword evidence="15" id="KW-1185">Reference proteome</keyword>
<dbReference type="InterPro" id="IPR039657">
    <property type="entry name" value="Dimethylallyltransferase"/>
</dbReference>